<evidence type="ECO:0000256" key="1">
    <source>
        <dbReference type="SAM" id="MobiDB-lite"/>
    </source>
</evidence>
<dbReference type="EMBL" id="CP012746">
    <property type="protein sequence ID" value="ALL64360.1"/>
    <property type="molecule type" value="Genomic_DNA"/>
</dbReference>
<name>A0A0P0R8J6_9BURK</name>
<organism evidence="2 3">
    <name type="scientific">Paraburkholderia caribensis MBA4</name>
    <dbReference type="NCBI Taxonomy" id="1323664"/>
    <lineage>
        <taxon>Bacteria</taxon>
        <taxon>Pseudomonadati</taxon>
        <taxon>Pseudomonadota</taxon>
        <taxon>Betaproteobacteria</taxon>
        <taxon>Burkholderiales</taxon>
        <taxon>Burkholderiaceae</taxon>
        <taxon>Paraburkholderia</taxon>
    </lineage>
</organism>
<evidence type="ECO:0000313" key="3">
    <source>
        <dbReference type="Proteomes" id="UP000019146"/>
    </source>
</evidence>
<proteinExistence type="predicted"/>
<dbReference type="KEGG" id="bcai:K788_0007849"/>
<sequence>MSPLSALPVIDTGTDEGTAMDASGSANSAALAHARREIRIFDRTA</sequence>
<protein>
    <submittedName>
        <fullName evidence="2">Uncharacterized protein</fullName>
    </submittedName>
</protein>
<evidence type="ECO:0000313" key="2">
    <source>
        <dbReference type="EMBL" id="ALL64360.1"/>
    </source>
</evidence>
<dbReference type="Proteomes" id="UP000019146">
    <property type="component" value="Chromosome 1"/>
</dbReference>
<feature type="region of interest" description="Disordered" evidence="1">
    <location>
        <begin position="1"/>
        <end position="29"/>
    </location>
</feature>
<gene>
    <name evidence="2" type="ORF">K788_0007849</name>
</gene>
<accession>A0A0P0R8J6</accession>
<dbReference type="AlphaFoldDB" id="A0A0P0R8J6"/>
<reference evidence="2 3" key="1">
    <citation type="journal article" date="2014" name="Genome Announc.">
        <title>Draft Genome Sequence of the Haloacid-Degrading Burkholderia caribensis Strain MBA4.</title>
        <authorList>
            <person name="Pan Y."/>
            <person name="Kong K.F."/>
            <person name="Tsang J.S."/>
        </authorList>
    </citation>
    <scope>NUCLEOTIDE SEQUENCE [LARGE SCALE GENOMIC DNA]</scope>
    <source>
        <strain evidence="2 3">MBA4</strain>
    </source>
</reference>